<dbReference type="RefSeq" id="WP_377347029.1">
    <property type="nucleotide sequence ID" value="NZ_JBHLTP010000007.1"/>
</dbReference>
<evidence type="ECO:0000256" key="6">
    <source>
        <dbReference type="SAM" id="MobiDB-lite"/>
    </source>
</evidence>
<dbReference type="SUPFAM" id="SSF160240">
    <property type="entry name" value="Cation efflux protein cytoplasmic domain-like"/>
    <property type="match status" value="1"/>
</dbReference>
<evidence type="ECO:0000256" key="3">
    <source>
        <dbReference type="ARBA" id="ARBA00022692"/>
    </source>
</evidence>
<keyword evidence="11" id="KW-1185">Reference proteome</keyword>
<keyword evidence="2" id="KW-0813">Transport</keyword>
<evidence type="ECO:0000256" key="7">
    <source>
        <dbReference type="SAM" id="Phobius"/>
    </source>
</evidence>
<dbReference type="Proteomes" id="UP001589836">
    <property type="component" value="Unassembled WGS sequence"/>
</dbReference>
<evidence type="ECO:0000256" key="1">
    <source>
        <dbReference type="ARBA" id="ARBA00004141"/>
    </source>
</evidence>
<evidence type="ECO:0000313" key="11">
    <source>
        <dbReference type="Proteomes" id="UP001589836"/>
    </source>
</evidence>
<gene>
    <name evidence="10" type="ORF">ACFFGV_09380</name>
</gene>
<evidence type="ECO:0000256" key="2">
    <source>
        <dbReference type="ARBA" id="ARBA00022448"/>
    </source>
</evidence>
<dbReference type="InterPro" id="IPR040177">
    <property type="entry name" value="SLC30A9"/>
</dbReference>
<feature type="transmembrane region" description="Helical" evidence="7">
    <location>
        <begin position="118"/>
        <end position="137"/>
    </location>
</feature>
<feature type="domain" description="Cation efflux protein transmembrane" evidence="8">
    <location>
        <begin position="18"/>
        <end position="227"/>
    </location>
</feature>
<sequence length="335" mass="36658">MEDQSWKELWKKGNKSSLAAASGNLVITIAKAFGAYFSGSGAMLATTLHSLADTVNQGFVFVGSVLAEKAPTKRFPTGFGRVINIFVMIAVLIITVLGYESIKEGWHLIQHPKSSGGFWLNMGILLLNIIIDGAILVKAMKEIVKEAEATDSEGGLVSKSLRHLSDATPPTRLVFFEDVVAVMGAILATIAVVVTTFTNFAILDGVVTLLIGVLMLIVAFRLGFENMIGLIGVSAPKKVEKEVAHNIMNHPRVEDIRTMRVVKEGRAYHVEALLELEVGLSLAEADDIKFAVWHQLLENKDISDVTLGIIESDDQKNWDGEKEEEKGYWKPPKQD</sequence>
<dbReference type="Gene3D" id="3.30.70.1350">
    <property type="entry name" value="Cation efflux protein, cytoplasmic domain"/>
    <property type="match status" value="1"/>
</dbReference>
<feature type="domain" description="Cation efflux protein cytoplasmic" evidence="9">
    <location>
        <begin position="236"/>
        <end position="307"/>
    </location>
</feature>
<evidence type="ECO:0000259" key="9">
    <source>
        <dbReference type="Pfam" id="PF16916"/>
    </source>
</evidence>
<evidence type="ECO:0000256" key="4">
    <source>
        <dbReference type="ARBA" id="ARBA00022989"/>
    </source>
</evidence>
<dbReference type="InterPro" id="IPR027470">
    <property type="entry name" value="Cation_efflux_CTD"/>
</dbReference>
<keyword evidence="4 7" id="KW-1133">Transmembrane helix</keyword>
<dbReference type="Pfam" id="PF16916">
    <property type="entry name" value="ZT_dimer"/>
    <property type="match status" value="1"/>
</dbReference>
<comment type="caution">
    <text evidence="10">The sequence shown here is derived from an EMBL/GenBank/DDBJ whole genome shotgun (WGS) entry which is preliminary data.</text>
</comment>
<dbReference type="PANTHER" id="PTHR13414:SF9">
    <property type="entry name" value="PROTON-COUPLED ZINC ANTIPORTER SLC30A9, MITOCHONDRIAL"/>
    <property type="match status" value="1"/>
</dbReference>
<reference evidence="10 11" key="1">
    <citation type="submission" date="2024-09" db="EMBL/GenBank/DDBJ databases">
        <authorList>
            <person name="Sun Q."/>
            <person name="Mori K."/>
        </authorList>
    </citation>
    <scope>NUCLEOTIDE SEQUENCE [LARGE SCALE GENOMIC DNA]</scope>
    <source>
        <strain evidence="10 11">NCAIM B.02529</strain>
    </source>
</reference>
<proteinExistence type="predicted"/>
<feature type="transmembrane region" description="Helical" evidence="7">
    <location>
        <begin position="200"/>
        <end position="220"/>
    </location>
</feature>
<dbReference type="NCBIfam" id="TIGR01297">
    <property type="entry name" value="CDF"/>
    <property type="match status" value="1"/>
</dbReference>
<dbReference type="InterPro" id="IPR036837">
    <property type="entry name" value="Cation_efflux_CTD_sf"/>
</dbReference>
<feature type="region of interest" description="Disordered" evidence="6">
    <location>
        <begin position="316"/>
        <end position="335"/>
    </location>
</feature>
<feature type="transmembrane region" description="Helical" evidence="7">
    <location>
        <begin position="79"/>
        <end position="98"/>
    </location>
</feature>
<dbReference type="EMBL" id="JBHLTP010000007">
    <property type="protein sequence ID" value="MFC0523776.1"/>
    <property type="molecule type" value="Genomic_DNA"/>
</dbReference>
<evidence type="ECO:0000256" key="5">
    <source>
        <dbReference type="ARBA" id="ARBA00023136"/>
    </source>
</evidence>
<dbReference type="InterPro" id="IPR027469">
    <property type="entry name" value="Cation_efflux_TMD_sf"/>
</dbReference>
<keyword evidence="5 7" id="KW-0472">Membrane</keyword>
<evidence type="ECO:0000259" key="8">
    <source>
        <dbReference type="Pfam" id="PF01545"/>
    </source>
</evidence>
<dbReference type="Pfam" id="PF01545">
    <property type="entry name" value="Cation_efflux"/>
    <property type="match status" value="1"/>
</dbReference>
<dbReference type="SUPFAM" id="SSF161111">
    <property type="entry name" value="Cation efflux protein transmembrane domain-like"/>
    <property type="match status" value="1"/>
</dbReference>
<evidence type="ECO:0000313" key="10">
    <source>
        <dbReference type="EMBL" id="MFC0523776.1"/>
    </source>
</evidence>
<dbReference type="PANTHER" id="PTHR13414">
    <property type="entry name" value="HUEL-CATION TRANSPORTER"/>
    <property type="match status" value="1"/>
</dbReference>
<dbReference type="InterPro" id="IPR058533">
    <property type="entry name" value="Cation_efflux_TM"/>
</dbReference>
<name>A0ABV6LMY9_9BACI</name>
<accession>A0ABV6LMY9</accession>
<feature type="transmembrane region" description="Helical" evidence="7">
    <location>
        <begin position="173"/>
        <end position="194"/>
    </location>
</feature>
<protein>
    <submittedName>
        <fullName evidence="10">Cation diffusion facilitator family transporter</fullName>
    </submittedName>
</protein>
<comment type="subcellular location">
    <subcellularLocation>
        <location evidence="1">Membrane</location>
        <topology evidence="1">Multi-pass membrane protein</topology>
    </subcellularLocation>
</comment>
<dbReference type="InterPro" id="IPR002524">
    <property type="entry name" value="Cation_efflux"/>
</dbReference>
<dbReference type="Gene3D" id="1.20.1510.10">
    <property type="entry name" value="Cation efflux protein transmembrane domain"/>
    <property type="match status" value="1"/>
</dbReference>
<keyword evidence="3 7" id="KW-0812">Transmembrane</keyword>
<organism evidence="10 11">
    <name type="scientific">Pontibacillus salicampi</name>
    <dbReference type="NCBI Taxonomy" id="1449801"/>
    <lineage>
        <taxon>Bacteria</taxon>
        <taxon>Bacillati</taxon>
        <taxon>Bacillota</taxon>
        <taxon>Bacilli</taxon>
        <taxon>Bacillales</taxon>
        <taxon>Bacillaceae</taxon>
        <taxon>Pontibacillus</taxon>
    </lineage>
</organism>